<dbReference type="GO" id="GO:0008270">
    <property type="term" value="F:zinc ion binding"/>
    <property type="evidence" value="ECO:0007669"/>
    <property type="project" value="UniProtKB-UniRule"/>
</dbReference>
<comment type="caution">
    <text evidence="2">The sequence shown here is derived from an EMBL/GenBank/DDBJ whole genome shotgun (WGS) entry which is preliminary data.</text>
</comment>
<accession>A0ABD1PRZ1</accession>
<evidence type="ECO:0000313" key="3">
    <source>
        <dbReference type="Proteomes" id="UP001604336"/>
    </source>
</evidence>
<dbReference type="PANTHER" id="PTHR31669">
    <property type="entry name" value="PROTEIN FAR1-RELATED SEQUENCE 10-RELATED"/>
    <property type="match status" value="1"/>
</dbReference>
<protein>
    <recommendedName>
        <fullName evidence="1">Protein FAR1-RELATED SEQUENCE</fullName>
    </recommendedName>
</protein>
<dbReference type="GO" id="GO:0005634">
    <property type="term" value="C:nucleus"/>
    <property type="evidence" value="ECO:0007669"/>
    <property type="project" value="UniProtKB-SubCell"/>
</dbReference>
<keyword evidence="1" id="KW-0863">Zinc-finger</keyword>
<comment type="similarity">
    <text evidence="1">Belongs to the FHY3/FAR1 family.</text>
</comment>
<sequence>MSTTQRSESMNAFFDGYVNSKTSLKQFVEQYKRALRSKVEKEFQADFRSYSAMIPCLTNYGLEKQIQQVYTIEKFKEVQSELIQMTFCDVFSLDDEFLGTRSTSSSSHMCALALRMWERSSSSFAIVLDPTVLDSPSSYLK</sequence>
<proteinExistence type="inferred from homology"/>
<keyword evidence="1" id="KW-0539">Nucleus</keyword>
<evidence type="ECO:0000313" key="2">
    <source>
        <dbReference type="EMBL" id="KAL2466693.1"/>
    </source>
</evidence>
<dbReference type="Proteomes" id="UP001604336">
    <property type="component" value="Unassembled WGS sequence"/>
</dbReference>
<dbReference type="EMBL" id="JBFOLK010000013">
    <property type="protein sequence ID" value="KAL2466693.1"/>
    <property type="molecule type" value="Genomic_DNA"/>
</dbReference>
<organism evidence="2 3">
    <name type="scientific">Abeliophyllum distichum</name>
    <dbReference type="NCBI Taxonomy" id="126358"/>
    <lineage>
        <taxon>Eukaryota</taxon>
        <taxon>Viridiplantae</taxon>
        <taxon>Streptophyta</taxon>
        <taxon>Embryophyta</taxon>
        <taxon>Tracheophyta</taxon>
        <taxon>Spermatophyta</taxon>
        <taxon>Magnoliopsida</taxon>
        <taxon>eudicotyledons</taxon>
        <taxon>Gunneridae</taxon>
        <taxon>Pentapetalae</taxon>
        <taxon>asterids</taxon>
        <taxon>lamiids</taxon>
        <taxon>Lamiales</taxon>
        <taxon>Oleaceae</taxon>
        <taxon>Forsythieae</taxon>
        <taxon>Abeliophyllum</taxon>
    </lineage>
</organism>
<name>A0ABD1PRZ1_9LAMI</name>
<keyword evidence="1" id="KW-0862">Zinc</keyword>
<dbReference type="AlphaFoldDB" id="A0ABD1PRZ1"/>
<comment type="function">
    <text evidence="1">Putative transcription activator involved in regulating light control of development.</text>
</comment>
<reference evidence="3" key="1">
    <citation type="submission" date="2024-07" db="EMBL/GenBank/DDBJ databases">
        <title>Two chromosome-level genome assemblies of Korean endemic species Abeliophyllum distichum and Forsythia ovata (Oleaceae).</title>
        <authorList>
            <person name="Jang H."/>
        </authorList>
    </citation>
    <scope>NUCLEOTIDE SEQUENCE [LARGE SCALE GENOMIC DNA]</scope>
</reference>
<gene>
    <name evidence="2" type="ORF">Adt_42544</name>
</gene>
<comment type="subcellular location">
    <subcellularLocation>
        <location evidence="1">Nucleus</location>
    </subcellularLocation>
</comment>
<dbReference type="GO" id="GO:0006355">
    <property type="term" value="P:regulation of DNA-templated transcription"/>
    <property type="evidence" value="ECO:0007669"/>
    <property type="project" value="UniProtKB-UniRule"/>
</dbReference>
<keyword evidence="3" id="KW-1185">Reference proteome</keyword>
<dbReference type="InterPro" id="IPR031052">
    <property type="entry name" value="FHY3/FAR1"/>
</dbReference>
<dbReference type="PANTHER" id="PTHR31669:SF283">
    <property type="entry name" value="PROTEIN FAR1-RELATED SEQUENCE"/>
    <property type="match status" value="1"/>
</dbReference>
<evidence type="ECO:0000256" key="1">
    <source>
        <dbReference type="RuleBase" id="RU367018"/>
    </source>
</evidence>
<keyword evidence="1" id="KW-0479">Metal-binding</keyword>